<keyword evidence="3" id="KW-0853">WD repeat</keyword>
<evidence type="ECO:0000256" key="10">
    <source>
        <dbReference type="ARBA" id="ARBA00023136"/>
    </source>
</evidence>
<dbReference type="Gene3D" id="2.130.10.10">
    <property type="entry name" value="YVTN repeat-like/Quinoprotein amine dehydrogenase"/>
    <property type="match status" value="1"/>
</dbReference>
<accession>A0ABP1G3G8</accession>
<keyword evidence="6" id="KW-0256">Endoplasmic reticulum</keyword>
<dbReference type="PANTHER" id="PTHR23284">
    <property type="entry name" value="PROLACTIN REGULATORY ELEMENT BINDING PROTEIN"/>
    <property type="match status" value="1"/>
</dbReference>
<dbReference type="PANTHER" id="PTHR23284:SF0">
    <property type="entry name" value="PROLACTIN REGULATORY ELEMENT-BINDING PROTEIN"/>
    <property type="match status" value="1"/>
</dbReference>
<evidence type="ECO:0000313" key="12">
    <source>
        <dbReference type="EMBL" id="CAL5226829.1"/>
    </source>
</evidence>
<comment type="caution">
    <text evidence="12">The sequence shown here is derived from an EMBL/GenBank/DDBJ whole genome shotgun (WGS) entry which is preliminary data.</text>
</comment>
<keyword evidence="7" id="KW-0931">ER-Golgi transport</keyword>
<sequence>MARRRTERPAKKFGTPLYCAVWPKGDYAFVAGGGGKSSSGIANKIVTVHREDGQISGAAAGSVTVQDAPMRMALQPQETTLAVALGDGGILKFSVARDKDDVPVLQQLQGKAEEVFAKIGVVECMAFSSDGRILGVSTADGSLTIYDWQTGRALNMLSAEHGLNSTIRDLSFSPAHMDKVLAAVADNGTCSLWAWEKRLQITLLDLPKELKGGAFSKARWSQDGTATLYTVVNLKAREEGHLLLYKQDEEGELQLQRQSLLCRKMVSAFDLSHSGQMCGAGTMDGDAAIFSLPSGKRLKQSPDAHMVFVTAVAFSNGEDSLLSASADASAWLTGMPAQRGAQVSSVTTVMLLLLVIMLCAVAAAFWTGADAQILAALQRIGVKPAAHTEL</sequence>
<dbReference type="InterPro" id="IPR036322">
    <property type="entry name" value="WD40_repeat_dom_sf"/>
</dbReference>
<protein>
    <submittedName>
        <fullName evidence="12">G9693 protein</fullName>
    </submittedName>
</protein>
<evidence type="ECO:0000313" key="13">
    <source>
        <dbReference type="Proteomes" id="UP001497392"/>
    </source>
</evidence>
<keyword evidence="9 11" id="KW-1133">Transmembrane helix</keyword>
<dbReference type="InterPro" id="IPR001680">
    <property type="entry name" value="WD40_rpt"/>
</dbReference>
<name>A0ABP1G3G8_9CHLO</name>
<keyword evidence="10 11" id="KW-0472">Membrane</keyword>
<evidence type="ECO:0000256" key="8">
    <source>
        <dbReference type="ARBA" id="ARBA00022927"/>
    </source>
</evidence>
<evidence type="ECO:0000256" key="2">
    <source>
        <dbReference type="ARBA" id="ARBA00022448"/>
    </source>
</evidence>
<evidence type="ECO:0000256" key="5">
    <source>
        <dbReference type="ARBA" id="ARBA00022737"/>
    </source>
</evidence>
<feature type="transmembrane region" description="Helical" evidence="11">
    <location>
        <begin position="349"/>
        <end position="369"/>
    </location>
</feature>
<dbReference type="SMART" id="SM00320">
    <property type="entry name" value="WD40"/>
    <property type="match status" value="4"/>
</dbReference>
<dbReference type="InterPro" id="IPR015943">
    <property type="entry name" value="WD40/YVTN_repeat-like_dom_sf"/>
</dbReference>
<keyword evidence="8" id="KW-0653">Protein transport</keyword>
<keyword evidence="2" id="KW-0813">Transport</keyword>
<reference evidence="12 13" key="1">
    <citation type="submission" date="2024-06" db="EMBL/GenBank/DDBJ databases">
        <authorList>
            <person name="Kraege A."/>
            <person name="Thomma B."/>
        </authorList>
    </citation>
    <scope>NUCLEOTIDE SEQUENCE [LARGE SCALE GENOMIC DNA]</scope>
</reference>
<dbReference type="Pfam" id="PF00400">
    <property type="entry name" value="WD40"/>
    <property type="match status" value="1"/>
</dbReference>
<evidence type="ECO:0000256" key="9">
    <source>
        <dbReference type="ARBA" id="ARBA00022989"/>
    </source>
</evidence>
<keyword evidence="5" id="KW-0677">Repeat</keyword>
<evidence type="ECO:0000256" key="3">
    <source>
        <dbReference type="ARBA" id="ARBA00022574"/>
    </source>
</evidence>
<gene>
    <name evidence="12" type="primary">g9693</name>
    <name evidence="12" type="ORF">VP750_LOCUS8735</name>
</gene>
<keyword evidence="13" id="KW-1185">Reference proteome</keyword>
<proteinExistence type="predicted"/>
<evidence type="ECO:0000256" key="6">
    <source>
        <dbReference type="ARBA" id="ARBA00022824"/>
    </source>
</evidence>
<dbReference type="EMBL" id="CAXHTA020000016">
    <property type="protein sequence ID" value="CAL5226829.1"/>
    <property type="molecule type" value="Genomic_DNA"/>
</dbReference>
<dbReference type="Proteomes" id="UP001497392">
    <property type="component" value="Unassembled WGS sequence"/>
</dbReference>
<evidence type="ECO:0000256" key="1">
    <source>
        <dbReference type="ARBA" id="ARBA00004389"/>
    </source>
</evidence>
<evidence type="ECO:0000256" key="7">
    <source>
        <dbReference type="ARBA" id="ARBA00022892"/>
    </source>
</evidence>
<evidence type="ECO:0000256" key="11">
    <source>
        <dbReference type="SAM" id="Phobius"/>
    </source>
</evidence>
<dbReference type="SUPFAM" id="SSF50978">
    <property type="entry name" value="WD40 repeat-like"/>
    <property type="match status" value="1"/>
</dbReference>
<comment type="subcellular location">
    <subcellularLocation>
        <location evidence="1">Endoplasmic reticulum membrane</location>
        <topology evidence="1">Single-pass membrane protein</topology>
    </subcellularLocation>
</comment>
<keyword evidence="4 11" id="KW-0812">Transmembrane</keyword>
<organism evidence="12 13">
    <name type="scientific">Coccomyxa viridis</name>
    <dbReference type="NCBI Taxonomy" id="1274662"/>
    <lineage>
        <taxon>Eukaryota</taxon>
        <taxon>Viridiplantae</taxon>
        <taxon>Chlorophyta</taxon>
        <taxon>core chlorophytes</taxon>
        <taxon>Trebouxiophyceae</taxon>
        <taxon>Trebouxiophyceae incertae sedis</taxon>
        <taxon>Coccomyxaceae</taxon>
        <taxon>Coccomyxa</taxon>
    </lineage>
</organism>
<dbReference type="InterPro" id="IPR045260">
    <property type="entry name" value="Sec12-like"/>
</dbReference>
<evidence type="ECO:0000256" key="4">
    <source>
        <dbReference type="ARBA" id="ARBA00022692"/>
    </source>
</evidence>